<feature type="compositionally biased region" description="Low complexity" evidence="1">
    <location>
        <begin position="94"/>
        <end position="122"/>
    </location>
</feature>
<feature type="compositionally biased region" description="Low complexity" evidence="1">
    <location>
        <begin position="65"/>
        <end position="82"/>
    </location>
</feature>
<dbReference type="AlphaFoldDB" id="A0AAD3M2I7"/>
<accession>A0AAD3M2I7</accession>
<evidence type="ECO:0000256" key="1">
    <source>
        <dbReference type="SAM" id="MobiDB-lite"/>
    </source>
</evidence>
<evidence type="ECO:0000313" key="4">
    <source>
        <dbReference type="Proteomes" id="UP001279410"/>
    </source>
</evidence>
<dbReference type="Proteomes" id="UP001279410">
    <property type="component" value="Unassembled WGS sequence"/>
</dbReference>
<keyword evidence="2" id="KW-0812">Transmembrane</keyword>
<evidence type="ECO:0000256" key="2">
    <source>
        <dbReference type="SAM" id="Phobius"/>
    </source>
</evidence>
<keyword evidence="2" id="KW-0472">Membrane</keyword>
<proteinExistence type="predicted"/>
<protein>
    <submittedName>
        <fullName evidence="3">CUGBP Elav-like family member 1</fullName>
    </submittedName>
</protein>
<organism evidence="3 4">
    <name type="scientific">Lates japonicus</name>
    <name type="common">Japanese lates</name>
    <dbReference type="NCBI Taxonomy" id="270547"/>
    <lineage>
        <taxon>Eukaryota</taxon>
        <taxon>Metazoa</taxon>
        <taxon>Chordata</taxon>
        <taxon>Craniata</taxon>
        <taxon>Vertebrata</taxon>
        <taxon>Euteleostomi</taxon>
        <taxon>Actinopterygii</taxon>
        <taxon>Neopterygii</taxon>
        <taxon>Teleostei</taxon>
        <taxon>Neoteleostei</taxon>
        <taxon>Acanthomorphata</taxon>
        <taxon>Carangaria</taxon>
        <taxon>Carangaria incertae sedis</taxon>
        <taxon>Centropomidae</taxon>
        <taxon>Lates</taxon>
    </lineage>
</organism>
<sequence>MTSSSKMRQSKQLEEESNSLRQKRNFQAFTYSLTRNSETMHLSILTLCLLAAVLHGGHTTAIPPTVTESGTTAATNTSGSTELPTGGTSGEPVTDATGASSPTATTQSTAQTAATDSSDVTTGPVTEESSGLSSGAIAGIAIGSIAGVAALGGGVFGALKYTGKI</sequence>
<evidence type="ECO:0000313" key="3">
    <source>
        <dbReference type="EMBL" id="GLD46407.1"/>
    </source>
</evidence>
<comment type="caution">
    <text evidence="3">The sequence shown here is derived from an EMBL/GenBank/DDBJ whole genome shotgun (WGS) entry which is preliminary data.</text>
</comment>
<name>A0AAD3M2I7_LATJO</name>
<feature type="region of interest" description="Disordered" evidence="1">
    <location>
        <begin position="61"/>
        <end position="131"/>
    </location>
</feature>
<dbReference type="EMBL" id="BRZM01000002">
    <property type="protein sequence ID" value="GLD46407.1"/>
    <property type="molecule type" value="Genomic_DNA"/>
</dbReference>
<gene>
    <name evidence="3" type="ORF">AKAME5_000076800</name>
</gene>
<feature type="transmembrane region" description="Helical" evidence="2">
    <location>
        <begin position="136"/>
        <end position="159"/>
    </location>
</feature>
<keyword evidence="4" id="KW-1185">Reference proteome</keyword>
<keyword evidence="2" id="KW-1133">Transmembrane helix</keyword>
<feature type="region of interest" description="Disordered" evidence="1">
    <location>
        <begin position="1"/>
        <end position="20"/>
    </location>
</feature>
<reference evidence="3" key="1">
    <citation type="submission" date="2022-08" db="EMBL/GenBank/DDBJ databases">
        <title>Genome sequencing of akame (Lates japonicus).</title>
        <authorList>
            <person name="Hashiguchi Y."/>
            <person name="Takahashi H."/>
        </authorList>
    </citation>
    <scope>NUCLEOTIDE SEQUENCE</scope>
    <source>
        <strain evidence="3">Kochi</strain>
    </source>
</reference>